<organism evidence="4 5">
    <name type="scientific">Blautia faecis</name>
    <dbReference type="NCBI Taxonomy" id="871665"/>
    <lineage>
        <taxon>Bacteria</taxon>
        <taxon>Bacillati</taxon>
        <taxon>Bacillota</taxon>
        <taxon>Clostridia</taxon>
        <taxon>Lachnospirales</taxon>
        <taxon>Lachnospiraceae</taxon>
        <taxon>Blautia</taxon>
    </lineage>
</organism>
<comment type="caution">
    <text evidence="4">The sequence shown here is derived from an EMBL/GenBank/DDBJ whole genome shotgun (WGS) entry which is preliminary data.</text>
</comment>
<protein>
    <submittedName>
        <fullName evidence="4">Class B sortase</fullName>
        <ecNumber evidence="4">3.4.22.71</ecNumber>
    </submittedName>
</protein>
<dbReference type="GO" id="GO:0016787">
    <property type="term" value="F:hydrolase activity"/>
    <property type="evidence" value="ECO:0007669"/>
    <property type="project" value="UniProtKB-KW"/>
</dbReference>
<dbReference type="InterPro" id="IPR023365">
    <property type="entry name" value="Sortase_dom-sf"/>
</dbReference>
<keyword evidence="3" id="KW-1133">Transmembrane helix</keyword>
<dbReference type="CDD" id="cd05826">
    <property type="entry name" value="Sortase_B"/>
    <property type="match status" value="1"/>
</dbReference>
<name>A0ABX2H9C3_9FIRM</name>
<reference evidence="4 5" key="1">
    <citation type="journal article" date="2020" name="Cell Host Microbe">
        <title>Functional and Genomic Variation between Human-Derived Isolates of Lachnospiraceae Reveals Inter- and Intra-Species Diversity.</title>
        <authorList>
            <person name="Sorbara M.T."/>
            <person name="Littmann E.R."/>
            <person name="Fontana E."/>
            <person name="Moody T.U."/>
            <person name="Kohout C.E."/>
            <person name="Gjonbalaj M."/>
            <person name="Eaton V."/>
            <person name="Seok R."/>
            <person name="Leiner I.M."/>
            <person name="Pamer E.G."/>
        </authorList>
    </citation>
    <scope>NUCLEOTIDE SEQUENCE [LARGE SCALE GENOMIC DNA]</scope>
    <source>
        <strain evidence="4 5">MSK.17.74</strain>
    </source>
</reference>
<dbReference type="EMBL" id="JAAITS010000050">
    <property type="protein sequence ID" value="NSG86789.1"/>
    <property type="molecule type" value="Genomic_DNA"/>
</dbReference>
<sequence length="288" mass="32405">MSEDKKPKKKKKAGDVFLTIVLIAAICVFCYAAYNLYHIYTEYKKGSDEYNAIAQMAVTERDPDQDSTSDSEEAAGPDGPTLKAPLDIDFDSLRSINTDVIGWIYVEALDGVSYPVVKGTDNDQYLHLTYEKNYNFAGTIFIDYENKADFSDCNTLVYGHNMKNGTMFGQLKNFSKDDSAYNKSKYFWIFTPEKTYRYEIISAYTTAVNSDTYTLFKGPGQEFVDYMNKIVSYSDVKTTPGELGVDDKIVTLSTCTGNESTRYVVQGKRVDTLDVVKKSDSTKQTGDN</sequence>
<evidence type="ECO:0000313" key="4">
    <source>
        <dbReference type="EMBL" id="NSG86789.1"/>
    </source>
</evidence>
<dbReference type="Proteomes" id="UP001644719">
    <property type="component" value="Unassembled WGS sequence"/>
</dbReference>
<feature type="compositionally biased region" description="Acidic residues" evidence="2">
    <location>
        <begin position="65"/>
        <end position="75"/>
    </location>
</feature>
<dbReference type="InterPro" id="IPR009835">
    <property type="entry name" value="SrtB"/>
</dbReference>
<dbReference type="InterPro" id="IPR005754">
    <property type="entry name" value="Sortase"/>
</dbReference>
<accession>A0ABX2H9C3</accession>
<evidence type="ECO:0000256" key="2">
    <source>
        <dbReference type="SAM" id="MobiDB-lite"/>
    </source>
</evidence>
<dbReference type="Pfam" id="PF04203">
    <property type="entry name" value="Sortase"/>
    <property type="match status" value="1"/>
</dbReference>
<gene>
    <name evidence="4" type="primary">srtB</name>
    <name evidence="4" type="ORF">G5B17_15550</name>
</gene>
<evidence type="ECO:0000313" key="5">
    <source>
        <dbReference type="Proteomes" id="UP001644719"/>
    </source>
</evidence>
<feature type="region of interest" description="Disordered" evidence="2">
    <location>
        <begin position="60"/>
        <end position="83"/>
    </location>
</feature>
<keyword evidence="1 4" id="KW-0378">Hydrolase</keyword>
<dbReference type="RefSeq" id="WP_148463152.1">
    <property type="nucleotide sequence ID" value="NZ_JAAITS010000050.1"/>
</dbReference>
<dbReference type="NCBIfam" id="TIGR03064">
    <property type="entry name" value="sortase_srtB"/>
    <property type="match status" value="1"/>
</dbReference>
<keyword evidence="3" id="KW-0472">Membrane</keyword>
<keyword evidence="5" id="KW-1185">Reference proteome</keyword>
<proteinExistence type="predicted"/>
<evidence type="ECO:0000256" key="1">
    <source>
        <dbReference type="ARBA" id="ARBA00022801"/>
    </source>
</evidence>
<keyword evidence="3" id="KW-0812">Transmembrane</keyword>
<feature type="transmembrane region" description="Helical" evidence="3">
    <location>
        <begin position="16"/>
        <end position="37"/>
    </location>
</feature>
<evidence type="ECO:0000256" key="3">
    <source>
        <dbReference type="SAM" id="Phobius"/>
    </source>
</evidence>
<dbReference type="EC" id="3.4.22.71" evidence="4"/>
<dbReference type="Gene3D" id="2.40.260.10">
    <property type="entry name" value="Sortase"/>
    <property type="match status" value="1"/>
</dbReference>
<dbReference type="SUPFAM" id="SSF63817">
    <property type="entry name" value="Sortase"/>
    <property type="match status" value="1"/>
</dbReference>